<keyword evidence="5 7" id="KW-1133">Transmembrane helix</keyword>
<dbReference type="RefSeq" id="WP_188737995.1">
    <property type="nucleotide sequence ID" value="NZ_BMLW01000019.1"/>
</dbReference>
<comment type="caution">
    <text evidence="9">The sequence shown here is derived from an EMBL/GenBank/DDBJ whole genome shotgun (WGS) entry which is preliminary data.</text>
</comment>
<evidence type="ECO:0000256" key="5">
    <source>
        <dbReference type="ARBA" id="ARBA00022989"/>
    </source>
</evidence>
<keyword evidence="6 7" id="KW-0472">Membrane</keyword>
<evidence type="ECO:0000256" key="6">
    <source>
        <dbReference type="ARBA" id="ARBA00023136"/>
    </source>
</evidence>
<dbReference type="PROSITE" id="PS50928">
    <property type="entry name" value="ABC_TM1"/>
    <property type="match status" value="1"/>
</dbReference>
<evidence type="ECO:0000256" key="4">
    <source>
        <dbReference type="ARBA" id="ARBA00022692"/>
    </source>
</evidence>
<protein>
    <submittedName>
        <fullName evidence="9">Sugar ABC transporter permease</fullName>
    </submittedName>
</protein>
<reference evidence="10" key="1">
    <citation type="journal article" date="2019" name="Int. J. Syst. Evol. Microbiol.">
        <title>The Global Catalogue of Microorganisms (GCM) 10K type strain sequencing project: providing services to taxonomists for standard genome sequencing and annotation.</title>
        <authorList>
            <consortium name="The Broad Institute Genomics Platform"/>
            <consortium name="The Broad Institute Genome Sequencing Center for Infectious Disease"/>
            <person name="Wu L."/>
            <person name="Ma J."/>
        </authorList>
    </citation>
    <scope>NUCLEOTIDE SEQUENCE [LARGE SCALE GENOMIC DNA]</scope>
    <source>
        <strain evidence="10">CGMCC 1.7693</strain>
    </source>
</reference>
<sequence length="307" mass="34163">MSKSRVLKQNLDKNKKGTNKWTILWFVLPALLIYVVYTLYPIIATFNYSLLDWNGASGISEFVGIQNYINLFADSSFWQALENNMLLVVVSVFIQIPLGLVMALVLFSDVYGKRLLNVVFFLPYLMSTIAIGLLWVYLYSPESGPINKIATFLGLGDFEWLGNADLAMLAVLIVIIWQFSPFYMILFKAAIVGIPEELYEAAKIDGASSTQQFFFVTFPALIPTIVSSSVLAVVGSLKSFDIIYIMTGGGPGNATEILGTYMYKQGFVNLNMGYASTIAAVMFIIAFIAVVIIQLIDYLRKKKGVFL</sequence>
<evidence type="ECO:0000313" key="10">
    <source>
        <dbReference type="Proteomes" id="UP000641206"/>
    </source>
</evidence>
<dbReference type="EMBL" id="BMLW01000019">
    <property type="protein sequence ID" value="GGP16398.1"/>
    <property type="molecule type" value="Genomic_DNA"/>
</dbReference>
<dbReference type="InterPro" id="IPR035906">
    <property type="entry name" value="MetI-like_sf"/>
</dbReference>
<comment type="similarity">
    <text evidence="7">Belongs to the binding-protein-dependent transport system permease family.</text>
</comment>
<feature type="domain" description="ABC transmembrane type-1" evidence="8">
    <location>
        <begin position="81"/>
        <end position="293"/>
    </location>
</feature>
<feature type="transmembrane region" description="Helical" evidence="7">
    <location>
        <begin position="119"/>
        <end position="140"/>
    </location>
</feature>
<organism evidence="9 10">
    <name type="scientific">Oceanobacillus neutriphilus</name>
    <dbReference type="NCBI Taxonomy" id="531815"/>
    <lineage>
        <taxon>Bacteria</taxon>
        <taxon>Bacillati</taxon>
        <taxon>Bacillota</taxon>
        <taxon>Bacilli</taxon>
        <taxon>Bacillales</taxon>
        <taxon>Bacillaceae</taxon>
        <taxon>Oceanobacillus</taxon>
    </lineage>
</organism>
<keyword evidence="4 7" id="KW-0812">Transmembrane</keyword>
<feature type="transmembrane region" description="Helical" evidence="7">
    <location>
        <begin position="85"/>
        <end position="107"/>
    </location>
</feature>
<evidence type="ECO:0000256" key="2">
    <source>
        <dbReference type="ARBA" id="ARBA00022448"/>
    </source>
</evidence>
<dbReference type="Gene3D" id="1.10.3720.10">
    <property type="entry name" value="MetI-like"/>
    <property type="match status" value="1"/>
</dbReference>
<dbReference type="SUPFAM" id="SSF161098">
    <property type="entry name" value="MetI-like"/>
    <property type="match status" value="1"/>
</dbReference>
<evidence type="ECO:0000256" key="7">
    <source>
        <dbReference type="RuleBase" id="RU363032"/>
    </source>
</evidence>
<name>A0ABQ2P280_9BACI</name>
<keyword evidence="2 7" id="KW-0813">Transport</keyword>
<evidence type="ECO:0000259" key="8">
    <source>
        <dbReference type="PROSITE" id="PS50928"/>
    </source>
</evidence>
<evidence type="ECO:0000256" key="3">
    <source>
        <dbReference type="ARBA" id="ARBA00022475"/>
    </source>
</evidence>
<evidence type="ECO:0000313" key="9">
    <source>
        <dbReference type="EMBL" id="GGP16398.1"/>
    </source>
</evidence>
<accession>A0ABQ2P280</accession>
<comment type="subcellular location">
    <subcellularLocation>
        <location evidence="1 7">Cell membrane</location>
        <topology evidence="1 7">Multi-pass membrane protein</topology>
    </subcellularLocation>
</comment>
<dbReference type="PANTHER" id="PTHR30193:SF37">
    <property type="entry name" value="INNER MEMBRANE ABC TRANSPORTER PERMEASE PROTEIN YCJO"/>
    <property type="match status" value="1"/>
</dbReference>
<dbReference type="InterPro" id="IPR000515">
    <property type="entry name" value="MetI-like"/>
</dbReference>
<keyword evidence="3" id="KW-1003">Cell membrane</keyword>
<feature type="transmembrane region" description="Helical" evidence="7">
    <location>
        <begin position="272"/>
        <end position="296"/>
    </location>
</feature>
<proteinExistence type="inferred from homology"/>
<dbReference type="Proteomes" id="UP000641206">
    <property type="component" value="Unassembled WGS sequence"/>
</dbReference>
<evidence type="ECO:0000256" key="1">
    <source>
        <dbReference type="ARBA" id="ARBA00004651"/>
    </source>
</evidence>
<feature type="transmembrane region" description="Helical" evidence="7">
    <location>
        <begin position="21"/>
        <end position="43"/>
    </location>
</feature>
<feature type="transmembrane region" description="Helical" evidence="7">
    <location>
        <begin position="213"/>
        <end position="234"/>
    </location>
</feature>
<dbReference type="Pfam" id="PF00528">
    <property type="entry name" value="BPD_transp_1"/>
    <property type="match status" value="1"/>
</dbReference>
<gene>
    <name evidence="9" type="ORF">GCM10011346_48290</name>
</gene>
<dbReference type="CDD" id="cd06261">
    <property type="entry name" value="TM_PBP2"/>
    <property type="match status" value="1"/>
</dbReference>
<dbReference type="PANTHER" id="PTHR30193">
    <property type="entry name" value="ABC TRANSPORTER PERMEASE PROTEIN"/>
    <property type="match status" value="1"/>
</dbReference>
<dbReference type="InterPro" id="IPR051393">
    <property type="entry name" value="ABC_transporter_permease"/>
</dbReference>
<keyword evidence="10" id="KW-1185">Reference proteome</keyword>